<dbReference type="AlphaFoldDB" id="A0A8T1DK52"/>
<sequence length="41" mass="4519">MKMTRFASRFTTGHAIVVTEPTGALHAFLAQELKRSSPSSR</sequence>
<proteinExistence type="predicted"/>
<dbReference type="EMBL" id="RCMK01000239">
    <property type="protein sequence ID" value="KAG2941854.1"/>
    <property type="molecule type" value="Genomic_DNA"/>
</dbReference>
<name>A0A8T1DK52_9STRA</name>
<evidence type="ECO:0000313" key="2">
    <source>
        <dbReference type="Proteomes" id="UP000736787"/>
    </source>
</evidence>
<accession>A0A8T1DK52</accession>
<dbReference type="Proteomes" id="UP000736787">
    <property type="component" value="Unassembled WGS sequence"/>
</dbReference>
<organism evidence="1 2">
    <name type="scientific">Phytophthora cactorum</name>
    <dbReference type="NCBI Taxonomy" id="29920"/>
    <lineage>
        <taxon>Eukaryota</taxon>
        <taxon>Sar</taxon>
        <taxon>Stramenopiles</taxon>
        <taxon>Oomycota</taxon>
        <taxon>Peronosporomycetes</taxon>
        <taxon>Peronosporales</taxon>
        <taxon>Peronosporaceae</taxon>
        <taxon>Phytophthora</taxon>
    </lineage>
</organism>
<protein>
    <submittedName>
        <fullName evidence="1">Uncharacterized protein</fullName>
    </submittedName>
</protein>
<gene>
    <name evidence="1" type="ORF">PC117_g10069</name>
</gene>
<comment type="caution">
    <text evidence="1">The sequence shown here is derived from an EMBL/GenBank/DDBJ whole genome shotgun (WGS) entry which is preliminary data.</text>
</comment>
<evidence type="ECO:0000313" key="1">
    <source>
        <dbReference type="EMBL" id="KAG2941854.1"/>
    </source>
</evidence>
<reference evidence="1" key="1">
    <citation type="submission" date="2018-10" db="EMBL/GenBank/DDBJ databases">
        <title>Effector identification in a new, highly contiguous assembly of the strawberry crown rot pathogen Phytophthora cactorum.</title>
        <authorList>
            <person name="Armitage A.D."/>
            <person name="Nellist C.F."/>
            <person name="Bates H."/>
            <person name="Vickerstaff R.J."/>
            <person name="Harrison R.J."/>
        </authorList>
    </citation>
    <scope>NUCLEOTIDE SEQUENCE</scope>
    <source>
        <strain evidence="1">4040</strain>
    </source>
</reference>